<organism evidence="6 7">
    <name type="scientific">BD1-7 clade bacterium</name>
    <dbReference type="NCBI Taxonomy" id="2029982"/>
    <lineage>
        <taxon>Bacteria</taxon>
        <taxon>Pseudomonadati</taxon>
        <taxon>Pseudomonadota</taxon>
        <taxon>Gammaproteobacteria</taxon>
        <taxon>Cellvibrionales</taxon>
        <taxon>Spongiibacteraceae</taxon>
        <taxon>BD1-7 clade</taxon>
    </lineage>
</organism>
<feature type="transmembrane region" description="Helical" evidence="4">
    <location>
        <begin position="260"/>
        <end position="284"/>
    </location>
</feature>
<dbReference type="Proteomes" id="UP000441399">
    <property type="component" value="Unassembled WGS sequence"/>
</dbReference>
<accession>A0A5S9QYQ5</accession>
<feature type="transmembrane region" description="Helical" evidence="4">
    <location>
        <begin position="146"/>
        <end position="163"/>
    </location>
</feature>
<feature type="transmembrane region" description="Helical" evidence="4">
    <location>
        <begin position="293"/>
        <end position="311"/>
    </location>
</feature>
<proteinExistence type="predicted"/>
<evidence type="ECO:0000313" key="7">
    <source>
        <dbReference type="Proteomes" id="UP000441399"/>
    </source>
</evidence>
<evidence type="ECO:0000256" key="3">
    <source>
        <dbReference type="ARBA" id="ARBA00023136"/>
    </source>
</evidence>
<evidence type="ECO:0000313" key="6">
    <source>
        <dbReference type="EMBL" id="CAA0124164.1"/>
    </source>
</evidence>
<name>A0A5S9QYQ5_9GAMM</name>
<dbReference type="Pfam" id="PF07690">
    <property type="entry name" value="MFS_1"/>
    <property type="match status" value="1"/>
</dbReference>
<feature type="transmembrane region" description="Helical" evidence="4">
    <location>
        <begin position="223"/>
        <end position="245"/>
    </location>
</feature>
<protein>
    <submittedName>
        <fullName evidence="6">Putative MFS-type transporter</fullName>
    </submittedName>
</protein>
<feature type="transmembrane region" description="Helical" evidence="4">
    <location>
        <begin position="169"/>
        <end position="186"/>
    </location>
</feature>
<dbReference type="PANTHER" id="PTHR23539:SF1">
    <property type="entry name" value="MAJOR FACILITATOR SUPERFAMILY (MFS) PROFILE DOMAIN-CONTAINING PROTEIN"/>
    <property type="match status" value="1"/>
</dbReference>
<reference evidence="6 7" key="1">
    <citation type="submission" date="2019-11" db="EMBL/GenBank/DDBJ databases">
        <authorList>
            <person name="Holert J."/>
        </authorList>
    </citation>
    <scope>NUCLEOTIDE SEQUENCE [LARGE SCALE GENOMIC DNA]</scope>
    <source>
        <strain evidence="6">SB11_3</strain>
    </source>
</reference>
<dbReference type="PANTHER" id="PTHR23539">
    <property type="entry name" value="MFS TRANSPORTER"/>
    <property type="match status" value="1"/>
</dbReference>
<dbReference type="EMBL" id="CACSIO010000060">
    <property type="protein sequence ID" value="CAA0124164.1"/>
    <property type="molecule type" value="Genomic_DNA"/>
</dbReference>
<dbReference type="InterPro" id="IPR020846">
    <property type="entry name" value="MFS_dom"/>
</dbReference>
<evidence type="ECO:0000256" key="1">
    <source>
        <dbReference type="ARBA" id="ARBA00022692"/>
    </source>
</evidence>
<keyword evidence="1 4" id="KW-0812">Transmembrane</keyword>
<dbReference type="InterPro" id="IPR036259">
    <property type="entry name" value="MFS_trans_sf"/>
</dbReference>
<gene>
    <name evidence="6" type="ORF">OPDIPICF_02991</name>
</gene>
<feature type="transmembrane region" description="Helical" evidence="4">
    <location>
        <begin position="352"/>
        <end position="372"/>
    </location>
</feature>
<dbReference type="Gene3D" id="1.20.1250.20">
    <property type="entry name" value="MFS general substrate transporter like domains"/>
    <property type="match status" value="2"/>
</dbReference>
<dbReference type="InterPro" id="IPR011701">
    <property type="entry name" value="MFS"/>
</dbReference>
<evidence type="ECO:0000256" key="2">
    <source>
        <dbReference type="ARBA" id="ARBA00022989"/>
    </source>
</evidence>
<feature type="transmembrane region" description="Helical" evidence="4">
    <location>
        <begin position="12"/>
        <end position="34"/>
    </location>
</feature>
<dbReference type="SUPFAM" id="SSF103473">
    <property type="entry name" value="MFS general substrate transporter"/>
    <property type="match status" value="1"/>
</dbReference>
<keyword evidence="2 4" id="KW-1133">Transmembrane helix</keyword>
<keyword evidence="7" id="KW-1185">Reference proteome</keyword>
<dbReference type="AlphaFoldDB" id="A0A5S9QYQ5"/>
<dbReference type="GO" id="GO:0022857">
    <property type="term" value="F:transmembrane transporter activity"/>
    <property type="evidence" value="ECO:0007669"/>
    <property type="project" value="InterPro"/>
</dbReference>
<feature type="transmembrane region" description="Helical" evidence="4">
    <location>
        <begin position="46"/>
        <end position="68"/>
    </location>
</feature>
<sequence>MSPVSASERKLNGIAFFIADLQMGLGPLLAVYLVAVLNWNPAEVGLMITAGAIVTLLLQVPMGALVDVTRRKRSLIVGAAVLLSVSTVIVPLAPSLTTILANTLILGAVAAFFGPAMASLVLGVVGPARYDLVFARTQIYQHSGTVFYAGILLLIAIFSPLSASAQAIAPFYLLPLLGVGLIVWVLRLPEKAINHAWARGTDSEGAQNPAVSAFQLVTLYPMIWKLALCFFLFHLGNAAMLFLISERLASSHHGGSASDAILVASGSIVAAQAMMVAMAIWVVAKVNQRGRKFFLLVAFAVLPIRGFLLSLDDSIAYMFTVQLLDGIGAGLIGAVMPIVLADVVRGSGHYNLALGFLLTAQGIGAAMSQTLGGTAANMMGFDNAFLLLAAVALVALCAVITLVPETGTSIKAPSRGGE</sequence>
<feature type="transmembrane region" description="Helical" evidence="4">
    <location>
        <begin position="317"/>
        <end position="340"/>
    </location>
</feature>
<dbReference type="PROSITE" id="PS50850">
    <property type="entry name" value="MFS"/>
    <property type="match status" value="1"/>
</dbReference>
<evidence type="ECO:0000256" key="4">
    <source>
        <dbReference type="SAM" id="Phobius"/>
    </source>
</evidence>
<keyword evidence="3 4" id="KW-0472">Membrane</keyword>
<evidence type="ECO:0000259" key="5">
    <source>
        <dbReference type="PROSITE" id="PS50850"/>
    </source>
</evidence>
<feature type="transmembrane region" description="Helical" evidence="4">
    <location>
        <begin position="384"/>
        <end position="403"/>
    </location>
</feature>
<feature type="transmembrane region" description="Helical" evidence="4">
    <location>
        <begin position="99"/>
        <end position="125"/>
    </location>
</feature>
<dbReference type="OrthoDB" id="9812574at2"/>
<feature type="transmembrane region" description="Helical" evidence="4">
    <location>
        <begin position="75"/>
        <end position="93"/>
    </location>
</feature>
<feature type="domain" description="Major facilitator superfamily (MFS) profile" evidence="5">
    <location>
        <begin position="1"/>
        <end position="407"/>
    </location>
</feature>